<dbReference type="PANTHER" id="PTHR10039">
    <property type="entry name" value="AMELOGENIN"/>
    <property type="match status" value="1"/>
</dbReference>
<dbReference type="OrthoDB" id="7464126at2759"/>
<proteinExistence type="predicted"/>
<gene>
    <name evidence="3" type="ORF">BD626DRAFT_615269</name>
</gene>
<dbReference type="PANTHER" id="PTHR10039:SF16">
    <property type="entry name" value="GPI INOSITOL-DEACYLASE"/>
    <property type="match status" value="1"/>
</dbReference>
<dbReference type="EMBL" id="VDMD01000049">
    <property type="protein sequence ID" value="TRM57324.1"/>
    <property type="molecule type" value="Genomic_DNA"/>
</dbReference>
<dbReference type="STRING" id="97359.A0A550BXP8"/>
<dbReference type="InterPro" id="IPR027417">
    <property type="entry name" value="P-loop_NTPase"/>
</dbReference>
<evidence type="ECO:0000259" key="2">
    <source>
        <dbReference type="Pfam" id="PF24883"/>
    </source>
</evidence>
<organism evidence="3 4">
    <name type="scientific">Schizophyllum amplum</name>
    <dbReference type="NCBI Taxonomy" id="97359"/>
    <lineage>
        <taxon>Eukaryota</taxon>
        <taxon>Fungi</taxon>
        <taxon>Dikarya</taxon>
        <taxon>Basidiomycota</taxon>
        <taxon>Agaricomycotina</taxon>
        <taxon>Agaricomycetes</taxon>
        <taxon>Agaricomycetidae</taxon>
        <taxon>Agaricales</taxon>
        <taxon>Schizophyllaceae</taxon>
        <taxon>Schizophyllum</taxon>
    </lineage>
</organism>
<accession>A0A550BXP8</accession>
<feature type="domain" description="Nephrocystin 3-like N-terminal" evidence="2">
    <location>
        <begin position="207"/>
        <end position="369"/>
    </location>
</feature>
<evidence type="ECO:0000313" key="4">
    <source>
        <dbReference type="Proteomes" id="UP000320762"/>
    </source>
</evidence>
<protein>
    <recommendedName>
        <fullName evidence="2">Nephrocystin 3-like N-terminal domain-containing protein</fullName>
    </recommendedName>
</protein>
<dbReference type="Gene3D" id="3.40.50.300">
    <property type="entry name" value="P-loop containing nucleotide triphosphate hydrolases"/>
    <property type="match status" value="1"/>
</dbReference>
<dbReference type="Pfam" id="PF24883">
    <property type="entry name" value="NPHP3_N"/>
    <property type="match status" value="1"/>
</dbReference>
<comment type="caution">
    <text evidence="3">The sequence shown here is derived from an EMBL/GenBank/DDBJ whole genome shotgun (WGS) entry which is preliminary data.</text>
</comment>
<evidence type="ECO:0000313" key="3">
    <source>
        <dbReference type="EMBL" id="TRM57324.1"/>
    </source>
</evidence>
<reference evidence="3 4" key="1">
    <citation type="journal article" date="2019" name="New Phytol.">
        <title>Comparative genomics reveals unique wood-decay strategies and fruiting body development in the Schizophyllaceae.</title>
        <authorList>
            <person name="Almasi E."/>
            <person name="Sahu N."/>
            <person name="Krizsan K."/>
            <person name="Balint B."/>
            <person name="Kovacs G.M."/>
            <person name="Kiss B."/>
            <person name="Cseklye J."/>
            <person name="Drula E."/>
            <person name="Henrissat B."/>
            <person name="Nagy I."/>
            <person name="Chovatia M."/>
            <person name="Adam C."/>
            <person name="LaButti K."/>
            <person name="Lipzen A."/>
            <person name="Riley R."/>
            <person name="Grigoriev I.V."/>
            <person name="Nagy L.G."/>
        </authorList>
    </citation>
    <scope>NUCLEOTIDE SEQUENCE [LARGE SCALE GENOMIC DNA]</scope>
    <source>
        <strain evidence="3 4">NL-1724</strain>
    </source>
</reference>
<sequence>MFSRVEALDSRHMGCRASYKRGTSKQHQRHIASYPRHVSLFAQGAALPKMGCRAASCIYSLVLWLRNLADSKEVFSALVDLGRLASNQNEAVTIVALHAARETLAIFTDSDAWNKEEQAVTRASLASITQIAQDAQAMLRENAALTPDQQSVDREIVENIQSALLRHIEATSMDKKTADVEKIFAWLQFSDPSVKVNNLLDERAHSTGSWFLDGKEFAAFKKGTHKVLWLHGKAGCGKSTMMAAAIQDLKAHAAVSDPPAVVLAHLLDTTNSSQLRDLRTLISSLLCQVAYSKAELATQLLKLRTWFSFGHSQTSLEAMSYGLDVMFDTPDLRFFVVIDALDEVEDEQISLFLQHLRTRANVSLRLSSRPEARFRDNAEGLCDARVSMDDSLVAGDIDIALRHVFHAGGALNEVLDSYMKDAISKAMIAQADGNFRWTRLQLLELVRVAGIPSKMLLSLSRLPETLDETYGRLLGRVLPEDQDDVRRLLIWAIFSHRPLSKTDFAQILSFDYSAPMPVYHASQSPWPTL</sequence>
<dbReference type="InterPro" id="IPR056884">
    <property type="entry name" value="NPHP3-like_N"/>
</dbReference>
<keyword evidence="4" id="KW-1185">Reference proteome</keyword>
<evidence type="ECO:0000256" key="1">
    <source>
        <dbReference type="ARBA" id="ARBA00022737"/>
    </source>
</evidence>
<keyword evidence="1" id="KW-0677">Repeat</keyword>
<name>A0A550BXP8_9AGAR</name>
<dbReference type="AlphaFoldDB" id="A0A550BXP8"/>
<dbReference type="SUPFAM" id="SSF52540">
    <property type="entry name" value="P-loop containing nucleoside triphosphate hydrolases"/>
    <property type="match status" value="1"/>
</dbReference>
<dbReference type="Proteomes" id="UP000320762">
    <property type="component" value="Unassembled WGS sequence"/>
</dbReference>